<dbReference type="Gene3D" id="3.40.50.2300">
    <property type="match status" value="1"/>
</dbReference>
<dbReference type="PANTHER" id="PTHR37299:SF1">
    <property type="entry name" value="STAGE 0 SPORULATION PROTEIN A HOMOLOG"/>
    <property type="match status" value="1"/>
</dbReference>
<dbReference type="InterPro" id="IPR001789">
    <property type="entry name" value="Sig_transdc_resp-reg_receiver"/>
</dbReference>
<evidence type="ECO:0000313" key="6">
    <source>
        <dbReference type="EMBL" id="GFP77509.1"/>
    </source>
</evidence>
<dbReference type="Gene3D" id="2.20.25.10">
    <property type="match status" value="1"/>
</dbReference>
<dbReference type="SUPFAM" id="SSF52172">
    <property type="entry name" value="CheY-like"/>
    <property type="match status" value="1"/>
</dbReference>
<dbReference type="AlphaFoldDB" id="A0A6V8SJV0"/>
<keyword evidence="7" id="KW-1185">Reference proteome</keyword>
<comment type="function">
    <text evidence="2">May play the central regulatory role in sporulation. It may be an element of the effector pathway responsible for the activation of sporulation genes in response to nutritional stress. Spo0A may act in concert with spo0H (a sigma factor) to control the expression of some genes that are critical to the sporulation process.</text>
</comment>
<feature type="domain" description="HTH LytTR-type" evidence="5">
    <location>
        <begin position="134"/>
        <end position="239"/>
    </location>
</feature>
<dbReference type="InterPro" id="IPR046947">
    <property type="entry name" value="LytR-like"/>
</dbReference>
<gene>
    <name evidence="6" type="ORF">bsdtw1_03639</name>
</gene>
<evidence type="ECO:0000256" key="3">
    <source>
        <dbReference type="PROSITE-ProRule" id="PRU00169"/>
    </source>
</evidence>
<dbReference type="InterPro" id="IPR007492">
    <property type="entry name" value="LytTR_DNA-bd_dom"/>
</dbReference>
<dbReference type="Pfam" id="PF04397">
    <property type="entry name" value="LytTR"/>
    <property type="match status" value="1"/>
</dbReference>
<reference evidence="6 7" key="1">
    <citation type="submission" date="2020-07" db="EMBL/GenBank/DDBJ databases">
        <title>A new beta-1,3-glucan-decomposing anaerobic bacterium isolated from anoxic soil subjected to biological soil disinfestation.</title>
        <authorList>
            <person name="Ueki A."/>
            <person name="Tonouchi A."/>
        </authorList>
    </citation>
    <scope>NUCLEOTIDE SEQUENCE [LARGE SCALE GENOMIC DNA]</scope>
    <source>
        <strain evidence="6 7">TW1</strain>
    </source>
</reference>
<organism evidence="6 7">
    <name type="scientific">Clostridium fungisolvens</name>
    <dbReference type="NCBI Taxonomy" id="1604897"/>
    <lineage>
        <taxon>Bacteria</taxon>
        <taxon>Bacillati</taxon>
        <taxon>Bacillota</taxon>
        <taxon>Clostridia</taxon>
        <taxon>Eubacteriales</taxon>
        <taxon>Clostridiaceae</taxon>
        <taxon>Clostridium</taxon>
    </lineage>
</organism>
<dbReference type="InterPro" id="IPR011006">
    <property type="entry name" value="CheY-like_superfamily"/>
</dbReference>
<dbReference type="Gene3D" id="2.40.50.40">
    <property type="match status" value="1"/>
</dbReference>
<proteinExistence type="predicted"/>
<protein>
    <recommendedName>
        <fullName evidence="1">Stage 0 sporulation protein A homolog</fullName>
    </recommendedName>
</protein>
<dbReference type="PROSITE" id="PS50110">
    <property type="entry name" value="RESPONSE_REGULATORY"/>
    <property type="match status" value="1"/>
</dbReference>
<name>A0A6V8SJV0_9CLOT</name>
<dbReference type="GO" id="GO:0003677">
    <property type="term" value="F:DNA binding"/>
    <property type="evidence" value="ECO:0007669"/>
    <property type="project" value="InterPro"/>
</dbReference>
<dbReference type="PROSITE" id="PS50930">
    <property type="entry name" value="HTH_LYTTR"/>
    <property type="match status" value="1"/>
</dbReference>
<dbReference type="RefSeq" id="WP_183278879.1">
    <property type="nucleotide sequence ID" value="NZ_BLZR01000001.1"/>
</dbReference>
<dbReference type="SMART" id="SM00850">
    <property type="entry name" value="LytTR"/>
    <property type="match status" value="1"/>
</dbReference>
<dbReference type="EMBL" id="BLZR01000001">
    <property type="protein sequence ID" value="GFP77509.1"/>
    <property type="molecule type" value="Genomic_DNA"/>
</dbReference>
<feature type="domain" description="Response regulatory" evidence="4">
    <location>
        <begin position="3"/>
        <end position="117"/>
    </location>
</feature>
<evidence type="ECO:0000313" key="7">
    <source>
        <dbReference type="Proteomes" id="UP000580568"/>
    </source>
</evidence>
<evidence type="ECO:0000256" key="1">
    <source>
        <dbReference type="ARBA" id="ARBA00018672"/>
    </source>
</evidence>
<dbReference type="PANTHER" id="PTHR37299">
    <property type="entry name" value="TRANSCRIPTIONAL REGULATOR-RELATED"/>
    <property type="match status" value="1"/>
</dbReference>
<evidence type="ECO:0000259" key="4">
    <source>
        <dbReference type="PROSITE" id="PS50110"/>
    </source>
</evidence>
<evidence type="ECO:0000259" key="5">
    <source>
        <dbReference type="PROSITE" id="PS50930"/>
    </source>
</evidence>
<dbReference type="SMART" id="SM00448">
    <property type="entry name" value="REC"/>
    <property type="match status" value="1"/>
</dbReference>
<dbReference type="Proteomes" id="UP000580568">
    <property type="component" value="Unassembled WGS sequence"/>
</dbReference>
<dbReference type="GO" id="GO:0000156">
    <property type="term" value="F:phosphorelay response regulator activity"/>
    <property type="evidence" value="ECO:0007669"/>
    <property type="project" value="InterPro"/>
</dbReference>
<feature type="modified residue" description="4-aspartylphosphate" evidence="3">
    <location>
        <position position="54"/>
    </location>
</feature>
<keyword evidence="3" id="KW-0597">Phosphoprotein</keyword>
<sequence length="239" mass="27480">MLKILIIDDEKIAIEELAFVLSKDEDVEIVGKYTDVKQGIESISALKPDAVFLDISMPGINGFIAAEEFKKIVVDIQVVFVTAHDKYAIKAFELDASDYILKPFSEDRILLAINRLKGRKEIEKDHIHKTLKKLPVWKKDSLILINIEEILFCYIKEGSVYIVTENQIYTSEETLSQVETRLKQFNFIKCHRNYIVNLESITNIVPWINGTFILKLNGTEEEIPVSRNYNKAIRGVFNI</sequence>
<evidence type="ECO:0000256" key="2">
    <source>
        <dbReference type="ARBA" id="ARBA00024867"/>
    </source>
</evidence>
<accession>A0A6V8SJV0</accession>
<comment type="caution">
    <text evidence="6">The sequence shown here is derived from an EMBL/GenBank/DDBJ whole genome shotgun (WGS) entry which is preliminary data.</text>
</comment>
<dbReference type="Pfam" id="PF00072">
    <property type="entry name" value="Response_reg"/>
    <property type="match status" value="1"/>
</dbReference>